<feature type="compositionally biased region" description="Basic and acidic residues" evidence="1">
    <location>
        <begin position="234"/>
        <end position="253"/>
    </location>
</feature>
<evidence type="ECO:0000313" key="2">
    <source>
        <dbReference type="EMBL" id="KAH7007811.1"/>
    </source>
</evidence>
<feature type="compositionally biased region" description="Basic and acidic residues" evidence="1">
    <location>
        <begin position="136"/>
        <end position="148"/>
    </location>
</feature>
<name>A0ABQ8FPI5_9PEZI</name>
<dbReference type="Proteomes" id="UP000774617">
    <property type="component" value="Unassembled WGS sequence"/>
</dbReference>
<organism evidence="2 3">
    <name type="scientific">Macrophomina phaseolina</name>
    <dbReference type="NCBI Taxonomy" id="35725"/>
    <lineage>
        <taxon>Eukaryota</taxon>
        <taxon>Fungi</taxon>
        <taxon>Dikarya</taxon>
        <taxon>Ascomycota</taxon>
        <taxon>Pezizomycotina</taxon>
        <taxon>Dothideomycetes</taxon>
        <taxon>Dothideomycetes incertae sedis</taxon>
        <taxon>Botryosphaeriales</taxon>
        <taxon>Botryosphaeriaceae</taxon>
        <taxon>Macrophomina</taxon>
    </lineage>
</organism>
<keyword evidence="3" id="KW-1185">Reference proteome</keyword>
<feature type="compositionally biased region" description="Basic and acidic residues" evidence="1">
    <location>
        <begin position="162"/>
        <end position="187"/>
    </location>
</feature>
<feature type="region of interest" description="Disordered" evidence="1">
    <location>
        <begin position="15"/>
        <end position="60"/>
    </location>
</feature>
<feature type="compositionally biased region" description="Basic and acidic residues" evidence="1">
    <location>
        <begin position="197"/>
        <end position="206"/>
    </location>
</feature>
<evidence type="ECO:0000256" key="1">
    <source>
        <dbReference type="SAM" id="MobiDB-lite"/>
    </source>
</evidence>
<dbReference type="EMBL" id="JAGTJR010000126">
    <property type="protein sequence ID" value="KAH7007811.1"/>
    <property type="molecule type" value="Genomic_DNA"/>
</dbReference>
<feature type="compositionally biased region" description="Polar residues" evidence="1">
    <location>
        <begin position="29"/>
        <end position="42"/>
    </location>
</feature>
<feature type="compositionally biased region" description="Polar residues" evidence="1">
    <location>
        <begin position="209"/>
        <end position="233"/>
    </location>
</feature>
<proteinExistence type="predicted"/>
<reference evidence="2 3" key="1">
    <citation type="journal article" date="2021" name="Nat. Commun.">
        <title>Genetic determinants of endophytism in the Arabidopsis root mycobiome.</title>
        <authorList>
            <person name="Mesny F."/>
            <person name="Miyauchi S."/>
            <person name="Thiergart T."/>
            <person name="Pickel B."/>
            <person name="Atanasova L."/>
            <person name="Karlsson M."/>
            <person name="Huettel B."/>
            <person name="Barry K.W."/>
            <person name="Haridas S."/>
            <person name="Chen C."/>
            <person name="Bauer D."/>
            <person name="Andreopoulos W."/>
            <person name="Pangilinan J."/>
            <person name="LaButti K."/>
            <person name="Riley R."/>
            <person name="Lipzen A."/>
            <person name="Clum A."/>
            <person name="Drula E."/>
            <person name="Henrissat B."/>
            <person name="Kohler A."/>
            <person name="Grigoriev I.V."/>
            <person name="Martin F.M."/>
            <person name="Hacquard S."/>
        </authorList>
    </citation>
    <scope>NUCLEOTIDE SEQUENCE [LARGE SCALE GENOMIC DNA]</scope>
    <source>
        <strain evidence="2 3">MPI-SDFR-AT-0080</strain>
    </source>
</reference>
<feature type="compositionally biased region" description="Basic and acidic residues" evidence="1">
    <location>
        <begin position="84"/>
        <end position="129"/>
    </location>
</feature>
<accession>A0ABQ8FPI5</accession>
<feature type="region of interest" description="Disordered" evidence="1">
    <location>
        <begin position="81"/>
        <end position="281"/>
    </location>
</feature>
<protein>
    <submittedName>
        <fullName evidence="2">Uncharacterized protein</fullName>
    </submittedName>
</protein>
<sequence length="281" mass="30409">MVLPRPTVLRSAAQQLARPAGRGSFRSAGRQQPWQRINQSVTRRGYASSHGGSGQSHAKSDLPWLVGSLAVGVPGTWWMLQPGDAHHGGHDEHHEKHEEAKEEVPKEEPKEQPKEEPEAEAKEEPKEESKDDSEEEPKKEEIGPKEGSDSSPRFKGATSAGGEDKAAPDNRYSKTDAKEGANKRRIDSTYGTPLGAHESENDKPGSAKDQPSPSKEPLSQNQTSGKQQGISNTDTKHSIDVDNKPTESKKPEGSVDSAKTKGPVDPNRPAAPEGDKDTSKE</sequence>
<gene>
    <name evidence="2" type="ORF">B0J12DRAFT_692252</name>
</gene>
<evidence type="ECO:0000313" key="3">
    <source>
        <dbReference type="Proteomes" id="UP000774617"/>
    </source>
</evidence>
<comment type="caution">
    <text evidence="2">The sequence shown here is derived from an EMBL/GenBank/DDBJ whole genome shotgun (WGS) entry which is preliminary data.</text>
</comment>